<organism evidence="4 5">
    <name type="scientific">Thalassiosira oceanica</name>
    <name type="common">Marine diatom</name>
    <dbReference type="NCBI Taxonomy" id="159749"/>
    <lineage>
        <taxon>Eukaryota</taxon>
        <taxon>Sar</taxon>
        <taxon>Stramenopiles</taxon>
        <taxon>Ochrophyta</taxon>
        <taxon>Bacillariophyta</taxon>
        <taxon>Coscinodiscophyceae</taxon>
        <taxon>Thalassiosirophycidae</taxon>
        <taxon>Thalassiosirales</taxon>
        <taxon>Thalassiosiraceae</taxon>
        <taxon>Thalassiosira</taxon>
    </lineage>
</organism>
<feature type="region of interest" description="Disordered" evidence="1">
    <location>
        <begin position="24"/>
        <end position="51"/>
    </location>
</feature>
<dbReference type="OrthoDB" id="40241at2759"/>
<name>K0TI51_THAOC</name>
<dbReference type="SUPFAM" id="SSF103511">
    <property type="entry name" value="Chlorophyll a-b binding protein"/>
    <property type="match status" value="1"/>
</dbReference>
<keyword evidence="3" id="KW-0732">Signal</keyword>
<dbReference type="EMBL" id="AGNL01004463">
    <property type="protein sequence ID" value="EJK73476.1"/>
    <property type="molecule type" value="Genomic_DNA"/>
</dbReference>
<comment type="caution">
    <text evidence="4">The sequence shown here is derived from an EMBL/GenBank/DDBJ whole genome shotgun (WGS) entry which is preliminary data.</text>
</comment>
<evidence type="ECO:0000256" key="2">
    <source>
        <dbReference type="SAM" id="Phobius"/>
    </source>
</evidence>
<dbReference type="AlphaFoldDB" id="K0TI51"/>
<dbReference type="GO" id="GO:0009507">
    <property type="term" value="C:chloroplast"/>
    <property type="evidence" value="ECO:0007669"/>
    <property type="project" value="UniProtKB-SubCell"/>
</dbReference>
<sequence>MINRTVALLLLVAVGVSQAFVSPSNAVGAPTTTPPKQTNRLTTVSTSPQPLSSTALSERQWNFNGGRSPWGMKKNAEIWNGRVAQMAFVIVLLQEAISGKGVIQSLQDGDLLAYLGLGVAVVSTIGLTAWLAIRGDESDIIF</sequence>
<dbReference type="Gene3D" id="1.10.3460.10">
    <property type="entry name" value="Chlorophyll a/b binding protein domain"/>
    <property type="match status" value="1"/>
</dbReference>
<evidence type="ECO:0000256" key="1">
    <source>
        <dbReference type="SAM" id="MobiDB-lite"/>
    </source>
</evidence>
<keyword evidence="2" id="KW-1133">Transmembrane helix</keyword>
<protein>
    <submittedName>
        <fullName evidence="4">Uncharacterized protein</fullName>
    </submittedName>
</protein>
<keyword evidence="2" id="KW-0472">Membrane</keyword>
<feature type="chain" id="PRO_5030173175" evidence="3">
    <location>
        <begin position="20"/>
        <end position="142"/>
    </location>
</feature>
<dbReference type="Proteomes" id="UP000266841">
    <property type="component" value="Unassembled WGS sequence"/>
</dbReference>
<evidence type="ECO:0000313" key="5">
    <source>
        <dbReference type="Proteomes" id="UP000266841"/>
    </source>
</evidence>
<keyword evidence="2" id="KW-0812">Transmembrane</keyword>
<proteinExistence type="predicted"/>
<accession>K0TI51</accession>
<reference evidence="4 5" key="1">
    <citation type="journal article" date="2012" name="Genome Biol.">
        <title>Genome and low-iron response of an oceanic diatom adapted to chronic iron limitation.</title>
        <authorList>
            <person name="Lommer M."/>
            <person name="Specht M."/>
            <person name="Roy A.S."/>
            <person name="Kraemer L."/>
            <person name="Andreson R."/>
            <person name="Gutowska M.A."/>
            <person name="Wolf J."/>
            <person name="Bergner S.V."/>
            <person name="Schilhabel M.B."/>
            <person name="Klostermeier U.C."/>
            <person name="Beiko R.G."/>
            <person name="Rosenstiel P."/>
            <person name="Hippler M."/>
            <person name="Laroche J."/>
        </authorList>
    </citation>
    <scope>NUCLEOTIDE SEQUENCE [LARGE SCALE GENOMIC DNA]</scope>
    <source>
        <strain evidence="4 5">CCMP1005</strain>
    </source>
</reference>
<dbReference type="OMA" id="ERQWNFN"/>
<feature type="signal peptide" evidence="3">
    <location>
        <begin position="1"/>
        <end position="19"/>
    </location>
</feature>
<evidence type="ECO:0000256" key="3">
    <source>
        <dbReference type="SAM" id="SignalP"/>
    </source>
</evidence>
<dbReference type="eggNOG" id="ENOG502RISR">
    <property type="taxonomic scope" value="Eukaryota"/>
</dbReference>
<dbReference type="GO" id="GO:0030076">
    <property type="term" value="C:light-harvesting complex"/>
    <property type="evidence" value="ECO:0007669"/>
    <property type="project" value="UniProtKB-KW"/>
</dbReference>
<evidence type="ECO:0000313" key="4">
    <source>
        <dbReference type="EMBL" id="EJK73476.1"/>
    </source>
</evidence>
<gene>
    <name evidence="4" type="ORF">THAOC_04897</name>
</gene>
<keyword evidence="5" id="KW-1185">Reference proteome</keyword>
<feature type="transmembrane region" description="Helical" evidence="2">
    <location>
        <begin position="111"/>
        <end position="133"/>
    </location>
</feature>